<keyword evidence="2" id="KW-0597">Phosphoprotein</keyword>
<keyword evidence="14" id="KW-1185">Reference proteome</keyword>
<feature type="domain" description="Ketosynthase family 3 (KS3)" evidence="11">
    <location>
        <begin position="2"/>
        <end position="416"/>
    </location>
</feature>
<evidence type="ECO:0000256" key="5">
    <source>
        <dbReference type="ARBA" id="ARBA00023002"/>
    </source>
</evidence>
<evidence type="ECO:0000256" key="4">
    <source>
        <dbReference type="ARBA" id="ARBA00022857"/>
    </source>
</evidence>
<evidence type="ECO:0000259" key="11">
    <source>
        <dbReference type="PROSITE" id="PS52004"/>
    </source>
</evidence>
<dbReference type="Pfam" id="PF00698">
    <property type="entry name" value="Acyl_transf_1"/>
    <property type="match status" value="1"/>
</dbReference>
<feature type="region of interest" description="C-terminal hotdog fold" evidence="8">
    <location>
        <begin position="1085"/>
        <end position="1244"/>
    </location>
</feature>
<feature type="compositionally biased region" description="Basic and acidic residues" evidence="9">
    <location>
        <begin position="2558"/>
        <end position="2570"/>
    </location>
</feature>
<feature type="active site" description="Proton donor; for dehydratase activity" evidence="8">
    <location>
        <position position="1153"/>
    </location>
</feature>
<evidence type="ECO:0000259" key="10">
    <source>
        <dbReference type="PROSITE" id="PS50075"/>
    </source>
</evidence>
<dbReference type="PROSITE" id="PS00012">
    <property type="entry name" value="PHOSPHOPANTETHEINE"/>
    <property type="match status" value="1"/>
</dbReference>
<evidence type="ECO:0000256" key="8">
    <source>
        <dbReference type="PROSITE-ProRule" id="PRU01363"/>
    </source>
</evidence>
<dbReference type="InterPro" id="IPR036291">
    <property type="entry name" value="NAD(P)-bd_dom_sf"/>
</dbReference>
<dbReference type="Gene3D" id="3.30.70.3290">
    <property type="match status" value="2"/>
</dbReference>
<dbReference type="PROSITE" id="PS52004">
    <property type="entry name" value="KS3_2"/>
    <property type="match status" value="1"/>
</dbReference>
<dbReference type="SUPFAM" id="SSF53901">
    <property type="entry name" value="Thiolase-like"/>
    <property type="match status" value="1"/>
</dbReference>
<dbReference type="CDD" id="cd05195">
    <property type="entry name" value="enoyl_red"/>
    <property type="match status" value="1"/>
</dbReference>
<feature type="region of interest" description="Disordered" evidence="9">
    <location>
        <begin position="425"/>
        <end position="469"/>
    </location>
</feature>
<dbReference type="SMART" id="SM00822">
    <property type="entry name" value="PKS_KR"/>
    <property type="match status" value="1"/>
</dbReference>
<protein>
    <submittedName>
        <fullName evidence="13">Polyketide synthase</fullName>
    </submittedName>
</protein>
<dbReference type="SMART" id="SM00827">
    <property type="entry name" value="PKS_AT"/>
    <property type="match status" value="1"/>
</dbReference>
<dbReference type="Pfam" id="PF00107">
    <property type="entry name" value="ADH_zinc_N"/>
    <property type="match status" value="1"/>
</dbReference>
<dbReference type="Gene3D" id="3.40.50.150">
    <property type="entry name" value="Vaccinia Virus protein VP39"/>
    <property type="match status" value="1"/>
</dbReference>
<dbReference type="PANTHER" id="PTHR43775:SF29">
    <property type="entry name" value="ASPERFURANONE POLYKETIDE SYNTHASE AFOG-RELATED"/>
    <property type="match status" value="1"/>
</dbReference>
<feature type="active site" description="Proton acceptor; for dehydratase activity" evidence="8">
    <location>
        <position position="947"/>
    </location>
</feature>
<dbReference type="Gene3D" id="3.40.366.10">
    <property type="entry name" value="Malonyl-Coenzyme A Acyl Carrier Protein, domain 2"/>
    <property type="match status" value="2"/>
</dbReference>
<dbReference type="PANTHER" id="PTHR43775">
    <property type="entry name" value="FATTY ACID SYNTHASE"/>
    <property type="match status" value="1"/>
</dbReference>
<dbReference type="SMART" id="SM00825">
    <property type="entry name" value="PKS_KS"/>
    <property type="match status" value="1"/>
</dbReference>
<dbReference type="SUPFAM" id="SSF52151">
    <property type="entry name" value="FabD/lysophospholipase-like"/>
    <property type="match status" value="1"/>
</dbReference>
<feature type="domain" description="Carrier" evidence="10">
    <location>
        <begin position="2471"/>
        <end position="2548"/>
    </location>
</feature>
<dbReference type="Pfam" id="PF08659">
    <property type="entry name" value="KR"/>
    <property type="match status" value="1"/>
</dbReference>
<dbReference type="InterPro" id="IPR013149">
    <property type="entry name" value="ADH-like_C"/>
</dbReference>
<dbReference type="InterPro" id="IPR049551">
    <property type="entry name" value="PKS_DH_C"/>
</dbReference>
<dbReference type="Proteomes" id="UP001396898">
    <property type="component" value="Unassembled WGS sequence"/>
</dbReference>
<dbReference type="InterPro" id="IPR013968">
    <property type="entry name" value="PKS_KR"/>
</dbReference>
<keyword evidence="1" id="KW-0596">Phosphopantetheine</keyword>
<evidence type="ECO:0000259" key="12">
    <source>
        <dbReference type="PROSITE" id="PS52019"/>
    </source>
</evidence>
<accession>A0ABR1RJ87</accession>
<dbReference type="InterPro" id="IPR057326">
    <property type="entry name" value="KR_dom"/>
</dbReference>
<evidence type="ECO:0000313" key="14">
    <source>
        <dbReference type="Proteomes" id="UP001396898"/>
    </source>
</evidence>
<feature type="compositionally biased region" description="Basic and acidic residues" evidence="9">
    <location>
        <begin position="425"/>
        <end position="434"/>
    </location>
</feature>
<dbReference type="SUPFAM" id="SSF53335">
    <property type="entry name" value="S-adenosyl-L-methionine-dependent methyltransferases"/>
    <property type="match status" value="1"/>
</dbReference>
<dbReference type="InterPro" id="IPR006162">
    <property type="entry name" value="Ppantetheine_attach_site"/>
</dbReference>
<keyword evidence="3" id="KW-0808">Transferase</keyword>
<evidence type="ECO:0000256" key="6">
    <source>
        <dbReference type="ARBA" id="ARBA00023268"/>
    </source>
</evidence>
<keyword evidence="6" id="KW-0511">Multifunctional enzyme</keyword>
<dbReference type="InterPro" id="IPR049900">
    <property type="entry name" value="PKS_mFAS_DH"/>
</dbReference>
<dbReference type="InterPro" id="IPR009081">
    <property type="entry name" value="PP-bd_ACP"/>
</dbReference>
<dbReference type="Gene3D" id="3.90.180.10">
    <property type="entry name" value="Medium-chain alcohol dehydrogenases, catalytic domain"/>
    <property type="match status" value="1"/>
</dbReference>
<dbReference type="EMBL" id="JAQQWI010000014">
    <property type="protein sequence ID" value="KAK8013321.1"/>
    <property type="molecule type" value="Genomic_DNA"/>
</dbReference>
<dbReference type="InterPro" id="IPR020807">
    <property type="entry name" value="PKS_DH"/>
</dbReference>
<dbReference type="InterPro" id="IPR016039">
    <property type="entry name" value="Thiolase-like"/>
</dbReference>
<dbReference type="Pfam" id="PF21089">
    <property type="entry name" value="PKS_DH_N"/>
    <property type="match status" value="1"/>
</dbReference>
<dbReference type="PROSITE" id="PS50075">
    <property type="entry name" value="CARRIER"/>
    <property type="match status" value="1"/>
</dbReference>
<dbReference type="InterPro" id="IPR020843">
    <property type="entry name" value="ER"/>
</dbReference>
<dbReference type="InterPro" id="IPR016035">
    <property type="entry name" value="Acyl_Trfase/lysoPLipase"/>
</dbReference>
<dbReference type="Pfam" id="PF14765">
    <property type="entry name" value="PS-DH"/>
    <property type="match status" value="1"/>
</dbReference>
<keyword evidence="4" id="KW-0521">NADP</keyword>
<dbReference type="InterPro" id="IPR050091">
    <property type="entry name" value="PKS_NRPS_Biosynth_Enz"/>
</dbReference>
<dbReference type="InterPro" id="IPR001227">
    <property type="entry name" value="Ac_transferase_dom_sf"/>
</dbReference>
<dbReference type="Gene3D" id="3.40.47.10">
    <property type="match status" value="1"/>
</dbReference>
<dbReference type="InterPro" id="IPR011032">
    <property type="entry name" value="GroES-like_sf"/>
</dbReference>
<dbReference type="InterPro" id="IPR036736">
    <property type="entry name" value="ACP-like_sf"/>
</dbReference>
<evidence type="ECO:0000256" key="2">
    <source>
        <dbReference type="ARBA" id="ARBA00022553"/>
    </source>
</evidence>
<dbReference type="InterPro" id="IPR014030">
    <property type="entry name" value="Ketoacyl_synth_N"/>
</dbReference>
<dbReference type="InterPro" id="IPR049552">
    <property type="entry name" value="PKS_DH_N"/>
</dbReference>
<dbReference type="InterPro" id="IPR020841">
    <property type="entry name" value="PKS_Beta-ketoAc_synthase_dom"/>
</dbReference>
<dbReference type="SMART" id="SM00823">
    <property type="entry name" value="PKS_PP"/>
    <property type="match status" value="1"/>
</dbReference>
<dbReference type="InterPro" id="IPR014043">
    <property type="entry name" value="Acyl_transferase_dom"/>
</dbReference>
<dbReference type="Gene3D" id="1.10.1200.10">
    <property type="entry name" value="ACP-like"/>
    <property type="match status" value="1"/>
</dbReference>
<organism evidence="13 14">
    <name type="scientific">Apiospora marii</name>
    <dbReference type="NCBI Taxonomy" id="335849"/>
    <lineage>
        <taxon>Eukaryota</taxon>
        <taxon>Fungi</taxon>
        <taxon>Dikarya</taxon>
        <taxon>Ascomycota</taxon>
        <taxon>Pezizomycotina</taxon>
        <taxon>Sordariomycetes</taxon>
        <taxon>Xylariomycetidae</taxon>
        <taxon>Amphisphaeriales</taxon>
        <taxon>Apiosporaceae</taxon>
        <taxon>Apiospora</taxon>
    </lineage>
</organism>
<name>A0ABR1RJ87_9PEZI</name>
<evidence type="ECO:0000256" key="7">
    <source>
        <dbReference type="ARBA" id="ARBA00023315"/>
    </source>
</evidence>
<proteinExistence type="predicted"/>
<gene>
    <name evidence="13" type="ORF">PG991_009592</name>
</gene>
<evidence type="ECO:0000256" key="1">
    <source>
        <dbReference type="ARBA" id="ARBA00022450"/>
    </source>
</evidence>
<evidence type="ECO:0000313" key="13">
    <source>
        <dbReference type="EMBL" id="KAK8013321.1"/>
    </source>
</evidence>
<dbReference type="Pfam" id="PF00109">
    <property type="entry name" value="ketoacyl-synt"/>
    <property type="match status" value="1"/>
</dbReference>
<feature type="region of interest" description="N-terminal hotdog fold" evidence="8">
    <location>
        <begin position="913"/>
        <end position="1056"/>
    </location>
</feature>
<dbReference type="InterPro" id="IPR014031">
    <property type="entry name" value="Ketoacyl_synth_C"/>
</dbReference>
<feature type="region of interest" description="Disordered" evidence="9">
    <location>
        <begin position="2551"/>
        <end position="2570"/>
    </location>
</feature>
<feature type="domain" description="PKS/mFAS DH" evidence="12">
    <location>
        <begin position="913"/>
        <end position="1244"/>
    </location>
</feature>
<dbReference type="InterPro" id="IPR029063">
    <property type="entry name" value="SAM-dependent_MTases_sf"/>
</dbReference>
<dbReference type="CDD" id="cd00833">
    <property type="entry name" value="PKS"/>
    <property type="match status" value="1"/>
</dbReference>
<dbReference type="SMART" id="SM00829">
    <property type="entry name" value="PKS_ER"/>
    <property type="match status" value="1"/>
</dbReference>
<dbReference type="SUPFAM" id="SSF47336">
    <property type="entry name" value="ACP-like"/>
    <property type="match status" value="1"/>
</dbReference>
<dbReference type="InterPro" id="IPR013154">
    <property type="entry name" value="ADH-like_N"/>
</dbReference>
<reference evidence="13 14" key="1">
    <citation type="submission" date="2023-01" db="EMBL/GenBank/DDBJ databases">
        <title>Analysis of 21 Apiospora genomes using comparative genomics revels a genus with tremendous synthesis potential of carbohydrate active enzymes and secondary metabolites.</title>
        <authorList>
            <person name="Sorensen T."/>
        </authorList>
    </citation>
    <scope>NUCLEOTIDE SEQUENCE [LARGE SCALE GENOMIC DNA]</scope>
    <source>
        <strain evidence="13 14">CBS 20057</strain>
    </source>
</reference>
<evidence type="ECO:0000256" key="9">
    <source>
        <dbReference type="SAM" id="MobiDB-lite"/>
    </source>
</evidence>
<dbReference type="Gene3D" id="3.10.129.110">
    <property type="entry name" value="Polyketide synthase dehydratase"/>
    <property type="match status" value="1"/>
</dbReference>
<dbReference type="InterPro" id="IPR032821">
    <property type="entry name" value="PKS_assoc"/>
</dbReference>
<dbReference type="Pfam" id="PF08242">
    <property type="entry name" value="Methyltransf_12"/>
    <property type="match status" value="1"/>
</dbReference>
<dbReference type="Pfam" id="PF08240">
    <property type="entry name" value="ADH_N"/>
    <property type="match status" value="1"/>
</dbReference>
<keyword evidence="5" id="KW-0560">Oxidoreductase</keyword>
<dbReference type="InterPro" id="IPR042104">
    <property type="entry name" value="PKS_dehydratase_sf"/>
</dbReference>
<dbReference type="Pfam" id="PF16197">
    <property type="entry name" value="KAsynt_C_assoc"/>
    <property type="match status" value="1"/>
</dbReference>
<dbReference type="SMART" id="SM00826">
    <property type="entry name" value="PKS_DH"/>
    <property type="match status" value="1"/>
</dbReference>
<dbReference type="InterPro" id="IPR013217">
    <property type="entry name" value="Methyltransf_12"/>
</dbReference>
<dbReference type="Gene3D" id="3.40.50.720">
    <property type="entry name" value="NAD(P)-binding Rossmann-like Domain"/>
    <property type="match status" value="2"/>
</dbReference>
<dbReference type="SUPFAM" id="SSF51735">
    <property type="entry name" value="NAD(P)-binding Rossmann-fold domains"/>
    <property type="match status" value="2"/>
</dbReference>
<dbReference type="InterPro" id="IPR020806">
    <property type="entry name" value="PKS_PP-bd"/>
</dbReference>
<dbReference type="Pfam" id="PF00550">
    <property type="entry name" value="PP-binding"/>
    <property type="match status" value="1"/>
</dbReference>
<comment type="caution">
    <text evidence="13">The sequence shown here is derived from an EMBL/GenBank/DDBJ whole genome shotgun (WGS) entry which is preliminary data.</text>
</comment>
<evidence type="ECO:0000256" key="3">
    <source>
        <dbReference type="ARBA" id="ARBA00022679"/>
    </source>
</evidence>
<dbReference type="Pfam" id="PF02801">
    <property type="entry name" value="Ketoacyl-synt_C"/>
    <property type="match status" value="1"/>
</dbReference>
<keyword evidence="7" id="KW-0012">Acyltransferase</keyword>
<dbReference type="SUPFAM" id="SSF50129">
    <property type="entry name" value="GroES-like"/>
    <property type="match status" value="1"/>
</dbReference>
<dbReference type="PROSITE" id="PS52019">
    <property type="entry name" value="PKS_MFAS_DH"/>
    <property type="match status" value="1"/>
</dbReference>
<sequence>MNEPIAVIGLDAVFPGEADTAESFYRFVLEGKSARMPVPPARYHAGAYWHPDLERAGAVRNTTGHYLTQDVAAFDAPFFSITAQEAGAMDPQQRGLLEGTYRALENAGIPLGSVKGSQTGVYVGCFSHDYQGLLQKDIDARSKYSGLGTSASILSNRISWWYDLRGPSVTVDTACSSSLVAAHQACQDLRVGETNLAIAAGCNLILSPDQTLELDALGVLSPDGRSYSFDARANGYGRGEGFGVVVLKRLSDAIRHGDTIRAVIRGSGVNQDGRSPGISQPSMAAQVALMRHVYSKAGLDPSLTRFFEAASAIADMFSSHRSKDEPLYIGALKSNIGHLEGAAGIASIIKGVLTLEKGVIPPNTNFEHRNPAILDEWNLDFPTKPCPWPATEGGLRRMSINSFGFGGTNAHMVLDDAEHYLRDHHSPAGLDETRSGTSSQLDHKDSGLASELDSEPEAQMPSPVTKASHTAQAVVSARKECHRLFIWSAHDQAGIARIRKSYRAYAASKAQARLSEEEEQSFLRDLSYTLAARRTHHSWRSYTVAQSIEDLGRYDDDECTIRVRSDPKLALVFTGQGAQWPAMGKELFAYPVFHESLVEADRYLASLGCQWSLTAELLSPAEASNIDDPTYCQPICTALQVALVDLLESWGVVPHAVVGHSSGEIAAAYAAGHLSRPAAWKIAYYRGKFSGQLSNKSGPLQQPKTSMAAVGLDLAQLAHYIDKEYEMLIRDGGIEGRGSDTMAAAPPRFFSSTYGSSDFDLPELQQASYWVKNLVSPVRFHEAAAAMLKEEEADSRFAMSTITDLLEVGPHAALKGPLHSIITDQTSSKERKSATYQSMLGRDQSAQATALQALAALFCHGYDVDLTAARQCLQSTAAAMLTDLPAYPFNHTKRYWSEPRLARNFRFPLAGRHELLGRPLTDDMGPEAPTVWRNWMRVSENPWMLDHKVQGEVLYPAAGMLVMAIEASRQVHGGGSSSKNSLKAIRMKDVSFHLACRISEESKGVEAYFSLTPPRSGGLANRSGWSEFQFLSRDDEQCSEWREHCRGFVQLEYEADPSAVDKGLDEHLFREAIRQEVQKIQQGFGQSYTGRQVYHALRRSGLEYGAAFRAIRQASVARDNTVHALVDNAVPKLLPSMPHQYVQPHMLHPTTLDCLFQASLLPLVLSGPGDPAKRRGPFVPTHLDELWIATSPQHGSYGASGTTTSTTTNETRLDISAVDEQSGEPMIKAVLRAAAQPSQSPIMMTDDQQLKPLAFKVDWKNDPAFMGDREMSLFFQGASQPASTATEGFTSQDLELLCRLYLRQLLLSLEHNPVSVAAPHMNRYLNWARHEVSLLRDDEPSGVSILGLESKFESSPGSHPEASLVAAVGRSLYDIVSGQREALEVVFRDRLADDAYRHGFGADQIYARLCSYLGLLAHKNPGLRILEVGAGTGGTTGPVLESLSSGDGNGGCRFGHYDFTDISPSFFEQAQESFANLAPQGRVSYRVLDIEKSAIDQGFAAGSYDVVVAANVIHATRSIQTTLGHVLPLLKPGGKLLLYEVSDTAAVGPGFCFGIFPGWWLAHEPERSASPLLGLDAWRWHLQSAGFAEQVDSFSWKQCSLIVATKPELPVTPDSMRPVHIVVQDGSDIQRSLAQHLSGWILPRVPSSVSIITSLEARQRRLSLGTCIFAVEWEHPVLCNMTEEQLDTIKYAVSHSDGVVWLSRPDEMGDPNKVLIQGWARVIRSEHPHLGLKTISFEGRDLDYAAQKMAEIISSGAWSDENSFRITGNSVLIPRLREARGVDSHLREVRAATTTGPQHIVMEFLSMHQDRPLALTMGTVGLLETFCFEDDPRADSPLQPDEVEFRAMACGINFKDLALALGKVRGEPFSGLEASGVVMRAGASSTFRVGDKVLGLATRSGGALGGGFQTRVRSRDGLLFKLPDDDGNISWAEAAGIPLVYTTVYGCLCEREPLRGGDSILIHAATGGVGQAAIQVAQSVGAEVFATVGSVEKRNFLESTYGLARDHIFSSRDLTFKSQLLRQTGGRGVDVVLNSLAGESLKASWDCVAPFGRFVELGTGDIAANAQLGMANFARHTRFEAFDLSYLVRQTNPTVRHRTQRMFRGAMELVLGSSFRGVRDKMPVTVFPMSDVQGAFRHMQAAKHIGKLVLEPRDDHVVPIVPRNEKPRHKTASFDADASYVISGGLGGLGKAIARWMVSRGARHLILLSRSGAETDPQRRSFVQSLQAQGVTIAAPACDVSCRDTLQGVIRECLEVKGMPPIKGCVQGSMVLKDNMFSEMSLEEWHAAVKPKVDGSWNLHHVLGPALDFFVLLSSATGVIGLREQSNYAAGTAFQDGLARYRANQGSHAVSLDLPPVADVGFVAERPELLESLRRQGLDLLPLEDLLAVLDYYCSPAERTNLTVSDCNVVLGLALPRELEAEGIVAPRYHQDPLFRHLLQAGSSTTKTQLVGNKQEPRHRAVLTAAASLEEAHEIVLDALVRKLARILSVEAEALDPSRPLHSLGIDSLVSVELRSWLARELGVQMTVLEMTGKASVRQLAESAVARSQYTPKFGGDGVKDTDLKRQDPN</sequence>